<feature type="signal peptide" evidence="2">
    <location>
        <begin position="1"/>
        <end position="20"/>
    </location>
</feature>
<reference evidence="3 4" key="1">
    <citation type="journal article" date="2016" name="Nat. Commun.">
        <title>Thousands of microbial genomes shed light on interconnected biogeochemical processes in an aquifer system.</title>
        <authorList>
            <person name="Anantharaman K."/>
            <person name="Brown C.T."/>
            <person name="Hug L.A."/>
            <person name="Sharon I."/>
            <person name="Castelle C.J."/>
            <person name="Probst A.J."/>
            <person name="Thomas B.C."/>
            <person name="Singh A."/>
            <person name="Wilkins M.J."/>
            <person name="Karaoz U."/>
            <person name="Brodie E.L."/>
            <person name="Williams K.H."/>
            <person name="Hubbard S.S."/>
            <person name="Banfield J.F."/>
        </authorList>
    </citation>
    <scope>NUCLEOTIDE SEQUENCE [LARGE SCALE GENOMIC DNA]</scope>
</reference>
<feature type="chain" id="PRO_5009582022" evidence="2">
    <location>
        <begin position="21"/>
        <end position="223"/>
    </location>
</feature>
<evidence type="ECO:0000313" key="4">
    <source>
        <dbReference type="Proteomes" id="UP000176952"/>
    </source>
</evidence>
<accession>A0A1G2B7H5</accession>
<dbReference type="Proteomes" id="UP000176952">
    <property type="component" value="Unassembled WGS sequence"/>
</dbReference>
<evidence type="ECO:0000313" key="3">
    <source>
        <dbReference type="EMBL" id="OGY85134.1"/>
    </source>
</evidence>
<proteinExistence type="predicted"/>
<feature type="region of interest" description="Disordered" evidence="1">
    <location>
        <begin position="73"/>
        <end position="95"/>
    </location>
</feature>
<sequence length="223" mass="23047">MKKIFLMVLGVGLLFAVGCATVEDATVNDDLPDAVNTAASASGNVNVDSAGSVNAGASNRNSNVNANKNLNDSAAVDDVEDPNDPSPTVDAKTNDDDAVISADDFQVKVGEVTADSAKFVFSQAVRAEEIDSAHIEHCIVSMSAVAVENNEEPECTAASAADGFSLEFDADSQSLVVTNTGDTWGEDGGPFQVGCASCVSAVRFTGLYTEKGDLIETTLVEVQ</sequence>
<evidence type="ECO:0000256" key="1">
    <source>
        <dbReference type="SAM" id="MobiDB-lite"/>
    </source>
</evidence>
<organism evidence="3 4">
    <name type="scientific">Candidatus Kerfeldbacteria bacterium RIFCSPHIGHO2_12_FULL_48_17</name>
    <dbReference type="NCBI Taxonomy" id="1798542"/>
    <lineage>
        <taxon>Bacteria</taxon>
        <taxon>Candidatus Kerfeldiibacteriota</taxon>
    </lineage>
</organism>
<dbReference type="PROSITE" id="PS51257">
    <property type="entry name" value="PROKAR_LIPOPROTEIN"/>
    <property type="match status" value="1"/>
</dbReference>
<keyword evidence="2" id="KW-0732">Signal</keyword>
<gene>
    <name evidence="3" type="ORF">A3F54_04380</name>
</gene>
<dbReference type="EMBL" id="MHKD01000004">
    <property type="protein sequence ID" value="OGY85134.1"/>
    <property type="molecule type" value="Genomic_DNA"/>
</dbReference>
<protein>
    <submittedName>
        <fullName evidence="3">Uncharacterized protein</fullName>
    </submittedName>
</protein>
<name>A0A1G2B7H5_9BACT</name>
<dbReference type="AlphaFoldDB" id="A0A1G2B7H5"/>
<dbReference type="STRING" id="1798542.A3F54_04380"/>
<comment type="caution">
    <text evidence="3">The sequence shown here is derived from an EMBL/GenBank/DDBJ whole genome shotgun (WGS) entry which is preliminary data.</text>
</comment>
<evidence type="ECO:0000256" key="2">
    <source>
        <dbReference type="SAM" id="SignalP"/>
    </source>
</evidence>